<evidence type="ECO:0000313" key="1">
    <source>
        <dbReference type="EMBL" id="SDZ49477.1"/>
    </source>
</evidence>
<accession>A0A1H3THK5</accession>
<dbReference type="Proteomes" id="UP000183417">
    <property type="component" value="Unassembled WGS sequence"/>
</dbReference>
<evidence type="ECO:0000313" key="2">
    <source>
        <dbReference type="Proteomes" id="UP000183417"/>
    </source>
</evidence>
<sequence>MSNWQPIETAPLSGEFLVTGGTLVGRSAEDRPNTGVAHVERTEDGRFEIVNADYYSPQVVNPSKWHELPDMPA</sequence>
<gene>
    <name evidence="1" type="ORF">SAMN05421547_12876</name>
</gene>
<proteinExistence type="predicted"/>
<protein>
    <recommendedName>
        <fullName evidence="3">DUF551 domain-containing protein</fullName>
    </recommendedName>
</protein>
<organism evidence="1 2">
    <name type="scientific">Delftia lacustris</name>
    <dbReference type="NCBI Taxonomy" id="558537"/>
    <lineage>
        <taxon>Bacteria</taxon>
        <taxon>Pseudomonadati</taxon>
        <taxon>Pseudomonadota</taxon>
        <taxon>Betaproteobacteria</taxon>
        <taxon>Burkholderiales</taxon>
        <taxon>Comamonadaceae</taxon>
        <taxon>Delftia</taxon>
    </lineage>
</organism>
<dbReference type="AlphaFoldDB" id="A0A1H3THK5"/>
<evidence type="ECO:0008006" key="3">
    <source>
        <dbReference type="Google" id="ProtNLM"/>
    </source>
</evidence>
<reference evidence="1 2" key="1">
    <citation type="submission" date="2016-10" db="EMBL/GenBank/DDBJ databases">
        <authorList>
            <person name="de Groot N.N."/>
        </authorList>
    </citation>
    <scope>NUCLEOTIDE SEQUENCE [LARGE SCALE GENOMIC DNA]</scope>
    <source>
        <strain evidence="1 2">LMG 24775</strain>
    </source>
</reference>
<name>A0A1H3THK5_9BURK</name>
<dbReference type="EMBL" id="FNPE01000028">
    <property type="protein sequence ID" value="SDZ49477.1"/>
    <property type="molecule type" value="Genomic_DNA"/>
</dbReference>